<evidence type="ECO:0000313" key="13">
    <source>
        <dbReference type="EMBL" id="KJH73394.1"/>
    </source>
</evidence>
<dbReference type="Proteomes" id="UP000032452">
    <property type="component" value="Unassembled WGS sequence"/>
</dbReference>
<evidence type="ECO:0000313" key="14">
    <source>
        <dbReference type="Proteomes" id="UP000032452"/>
    </source>
</evidence>
<dbReference type="PROSITE" id="PS51163">
    <property type="entry name" value="YRDC"/>
    <property type="match status" value="1"/>
</dbReference>
<dbReference type="GO" id="GO:0003725">
    <property type="term" value="F:double-stranded RNA binding"/>
    <property type="evidence" value="ECO:0007669"/>
    <property type="project" value="InterPro"/>
</dbReference>
<reference evidence="13 14" key="1">
    <citation type="submission" date="2015-02" db="EMBL/GenBank/DDBJ databases">
        <title>Draft genome of a novel marine cyanobacterium (Chroococcales) isolated from South Atlantic Ocean.</title>
        <authorList>
            <person name="Rigonato J."/>
            <person name="Alvarenga D.O."/>
            <person name="Branco L.H."/>
            <person name="Varani A.M."/>
            <person name="Brandini F.P."/>
            <person name="Fiore M.F."/>
        </authorList>
    </citation>
    <scope>NUCLEOTIDE SEQUENCE [LARGE SCALE GENOMIC DNA]</scope>
    <source>
        <strain evidence="13 14">CENA595</strain>
    </source>
</reference>
<evidence type="ECO:0000256" key="11">
    <source>
        <dbReference type="ARBA" id="ARBA00048366"/>
    </source>
</evidence>
<evidence type="ECO:0000259" key="12">
    <source>
        <dbReference type="PROSITE" id="PS51163"/>
    </source>
</evidence>
<dbReference type="GO" id="GO:0008033">
    <property type="term" value="P:tRNA processing"/>
    <property type="evidence" value="ECO:0007669"/>
    <property type="project" value="UniProtKB-KW"/>
</dbReference>
<name>A0A0D8ZY60_9CYAN</name>
<keyword evidence="6" id="KW-0819">tRNA processing</keyword>
<evidence type="ECO:0000256" key="9">
    <source>
        <dbReference type="ARBA" id="ARBA00022840"/>
    </source>
</evidence>
<keyword evidence="5" id="KW-0808">Transferase</keyword>
<dbReference type="InterPro" id="IPR050156">
    <property type="entry name" value="TC-AMP_synthase_SUA5"/>
</dbReference>
<keyword evidence="8" id="KW-0547">Nucleotide-binding</keyword>
<dbReference type="GO" id="GO:0005524">
    <property type="term" value="F:ATP binding"/>
    <property type="evidence" value="ECO:0007669"/>
    <property type="project" value="UniProtKB-KW"/>
</dbReference>
<keyword evidence="4" id="KW-0963">Cytoplasm</keyword>
<dbReference type="GO" id="GO:0061710">
    <property type="term" value="F:L-threonylcarbamoyladenylate synthase"/>
    <property type="evidence" value="ECO:0007669"/>
    <property type="project" value="UniProtKB-EC"/>
</dbReference>
<dbReference type="STRING" id="1618023.UH38_01025"/>
<evidence type="ECO:0000256" key="7">
    <source>
        <dbReference type="ARBA" id="ARBA00022695"/>
    </source>
</evidence>
<dbReference type="GO" id="GO:0005737">
    <property type="term" value="C:cytoplasm"/>
    <property type="evidence" value="ECO:0007669"/>
    <property type="project" value="UniProtKB-SubCell"/>
</dbReference>
<dbReference type="PANTHER" id="PTHR17490:SF16">
    <property type="entry name" value="THREONYLCARBAMOYL-AMP SYNTHASE"/>
    <property type="match status" value="1"/>
</dbReference>
<evidence type="ECO:0000256" key="3">
    <source>
        <dbReference type="ARBA" id="ARBA00012584"/>
    </source>
</evidence>
<evidence type="ECO:0000256" key="2">
    <source>
        <dbReference type="ARBA" id="ARBA00007663"/>
    </source>
</evidence>
<evidence type="ECO:0000256" key="1">
    <source>
        <dbReference type="ARBA" id="ARBA00004496"/>
    </source>
</evidence>
<comment type="subcellular location">
    <subcellularLocation>
        <location evidence="1">Cytoplasm</location>
    </subcellularLocation>
</comment>
<dbReference type="InterPro" id="IPR006070">
    <property type="entry name" value="Sua5-like_dom"/>
</dbReference>
<feature type="domain" description="YrdC-like" evidence="12">
    <location>
        <begin position="2"/>
        <end position="190"/>
    </location>
</feature>
<dbReference type="InterPro" id="IPR017945">
    <property type="entry name" value="DHBP_synth_RibB-like_a/b_dom"/>
</dbReference>
<dbReference type="Gene3D" id="3.90.870.10">
    <property type="entry name" value="DHBP synthase"/>
    <property type="match status" value="1"/>
</dbReference>
<dbReference type="GO" id="GO:0000049">
    <property type="term" value="F:tRNA binding"/>
    <property type="evidence" value="ECO:0007669"/>
    <property type="project" value="TreeGrafter"/>
</dbReference>
<dbReference type="AlphaFoldDB" id="A0A0D8ZY60"/>
<gene>
    <name evidence="13" type="ORF">UH38_01025</name>
</gene>
<dbReference type="SUPFAM" id="SSF55821">
    <property type="entry name" value="YrdC/RibB"/>
    <property type="match status" value="1"/>
</dbReference>
<keyword evidence="7" id="KW-0548">Nucleotidyltransferase</keyword>
<keyword evidence="9" id="KW-0067">ATP-binding</keyword>
<dbReference type="Pfam" id="PF01300">
    <property type="entry name" value="Sua5_yciO_yrdC"/>
    <property type="match status" value="1"/>
</dbReference>
<evidence type="ECO:0000256" key="10">
    <source>
        <dbReference type="ARBA" id="ARBA00029774"/>
    </source>
</evidence>
<dbReference type="EC" id="2.7.7.87" evidence="3"/>
<accession>A0A0D8ZY60</accession>
<dbReference type="GO" id="GO:0006450">
    <property type="term" value="P:regulation of translational fidelity"/>
    <property type="evidence" value="ECO:0007669"/>
    <property type="project" value="TreeGrafter"/>
</dbReference>
<dbReference type="PANTHER" id="PTHR17490">
    <property type="entry name" value="SUA5"/>
    <property type="match status" value="1"/>
</dbReference>
<proteinExistence type="inferred from homology"/>
<dbReference type="EMBL" id="JYON01000001">
    <property type="protein sequence ID" value="KJH73394.1"/>
    <property type="molecule type" value="Genomic_DNA"/>
</dbReference>
<organism evidence="13 14">
    <name type="scientific">Aliterella atlantica CENA595</name>
    <dbReference type="NCBI Taxonomy" id="1618023"/>
    <lineage>
        <taxon>Bacteria</taxon>
        <taxon>Bacillati</taxon>
        <taxon>Cyanobacteriota</taxon>
        <taxon>Cyanophyceae</taxon>
        <taxon>Chroococcidiopsidales</taxon>
        <taxon>Aliterellaceae</taxon>
        <taxon>Aliterella</taxon>
    </lineage>
</organism>
<protein>
    <recommendedName>
        <fullName evidence="10">L-threonylcarbamoyladenylate synthase</fullName>
        <ecNumber evidence="3">2.7.7.87</ecNumber>
    </recommendedName>
    <alternativeName>
        <fullName evidence="10">L-threonylcarbamoyladenylate synthase</fullName>
    </alternativeName>
</protein>
<dbReference type="PATRIC" id="fig|1618023.3.peg.1436"/>
<sequence>MQVSIQDLVKGALSGSLVSFPTDTVPALATLPHKAELIFAAKQRSQDKPLILMGAKAEDLWSYVTGSSEELQLWQQVAAKYWAGALTLVLPASERVPPEMNLADPTTIGLRVPNSAIAQHILSQTGPLATTSANLSGQPPLQTVAEIESAFPDVLTLLPTELAIEESIGVPSTVVKWNGGNWQTLRQGAVKLEF</sequence>
<evidence type="ECO:0000256" key="5">
    <source>
        <dbReference type="ARBA" id="ARBA00022679"/>
    </source>
</evidence>
<evidence type="ECO:0000256" key="8">
    <source>
        <dbReference type="ARBA" id="ARBA00022741"/>
    </source>
</evidence>
<dbReference type="RefSeq" id="WP_045052739.1">
    <property type="nucleotide sequence ID" value="NZ_CAWMDP010000017.1"/>
</dbReference>
<comment type="caution">
    <text evidence="13">The sequence shown here is derived from an EMBL/GenBank/DDBJ whole genome shotgun (WGS) entry which is preliminary data.</text>
</comment>
<evidence type="ECO:0000256" key="4">
    <source>
        <dbReference type="ARBA" id="ARBA00022490"/>
    </source>
</evidence>
<keyword evidence="14" id="KW-1185">Reference proteome</keyword>
<dbReference type="OrthoDB" id="9814580at2"/>
<comment type="catalytic activity">
    <reaction evidence="11">
        <text>L-threonine + hydrogencarbonate + ATP = L-threonylcarbamoyladenylate + diphosphate + H2O</text>
        <dbReference type="Rhea" id="RHEA:36407"/>
        <dbReference type="ChEBI" id="CHEBI:15377"/>
        <dbReference type="ChEBI" id="CHEBI:17544"/>
        <dbReference type="ChEBI" id="CHEBI:30616"/>
        <dbReference type="ChEBI" id="CHEBI:33019"/>
        <dbReference type="ChEBI" id="CHEBI:57926"/>
        <dbReference type="ChEBI" id="CHEBI:73682"/>
        <dbReference type="EC" id="2.7.7.87"/>
    </reaction>
</comment>
<comment type="similarity">
    <text evidence="2">Belongs to the SUA5 family.</text>
</comment>
<evidence type="ECO:0000256" key="6">
    <source>
        <dbReference type="ARBA" id="ARBA00022694"/>
    </source>
</evidence>